<keyword evidence="3" id="KW-1185">Reference proteome</keyword>
<dbReference type="RefSeq" id="WP_247030971.1">
    <property type="nucleotide sequence ID" value="NZ_JALKCH010000020.1"/>
</dbReference>
<accession>A0ABT0DH30</accession>
<feature type="region of interest" description="Disordered" evidence="1">
    <location>
        <begin position="297"/>
        <end position="319"/>
    </location>
</feature>
<evidence type="ECO:0000313" key="3">
    <source>
        <dbReference type="Proteomes" id="UP001203284"/>
    </source>
</evidence>
<comment type="caution">
    <text evidence="2">The sequence shown here is derived from an EMBL/GenBank/DDBJ whole genome shotgun (WGS) entry which is preliminary data.</text>
</comment>
<organism evidence="2 3">
    <name type="scientific">Ancylobacter crimeensis</name>
    <dbReference type="NCBI Taxonomy" id="2579147"/>
    <lineage>
        <taxon>Bacteria</taxon>
        <taxon>Pseudomonadati</taxon>
        <taxon>Pseudomonadota</taxon>
        <taxon>Alphaproteobacteria</taxon>
        <taxon>Hyphomicrobiales</taxon>
        <taxon>Xanthobacteraceae</taxon>
        <taxon>Ancylobacter</taxon>
    </lineage>
</organism>
<evidence type="ECO:0000313" key="2">
    <source>
        <dbReference type="EMBL" id="MCK0199067.1"/>
    </source>
</evidence>
<name>A0ABT0DH30_9HYPH</name>
<dbReference type="SUPFAM" id="SSF52540">
    <property type="entry name" value="P-loop containing nucleoside triphosphate hydrolases"/>
    <property type="match status" value="1"/>
</dbReference>
<evidence type="ECO:0000256" key="1">
    <source>
        <dbReference type="SAM" id="MobiDB-lite"/>
    </source>
</evidence>
<sequence>MLKKIISIKNVGRFRNSATSPNPQLGKHTFIAGANGYGKTTLCAVLRSLQTGDPAHVLGRKTLGATDAPAIELLLDSGQARFDGTAWNATKPAIAIFDGVFVAENVHSGEVVDIEHKRNLYRVIVGDAGVKLAAQDADLAAESRAKTGEISTAGKAVQPHVPAVMKLDAFIVLPETADIAAQIEAQARSVDALRQAGALRARLALSEFAIPALPADFIGLLARTIDDIAQDAEQRLSAHLAAHGMTASGGNWIAGGLSHADDTCPFCGQDTLAASPHRAISSLSTTRPLILATARRRAIGRASRTPSAPATAPRSPSRFSSRIWNAIRQQPESWSCSTIPLTVRTLSAAGRPCTKS</sequence>
<dbReference type="InterPro" id="IPR027417">
    <property type="entry name" value="P-loop_NTPase"/>
</dbReference>
<proteinExistence type="predicted"/>
<evidence type="ECO:0008006" key="4">
    <source>
        <dbReference type="Google" id="ProtNLM"/>
    </source>
</evidence>
<reference evidence="2 3" key="1">
    <citation type="submission" date="2022-04" db="EMBL/GenBank/DDBJ databases">
        <authorList>
            <person name="Grouzdev D.S."/>
            <person name="Pantiukh K.S."/>
            <person name="Krutkina M.S."/>
        </authorList>
    </citation>
    <scope>NUCLEOTIDE SEQUENCE [LARGE SCALE GENOMIC DNA]</scope>
    <source>
        <strain evidence="2 3">6x-1</strain>
    </source>
</reference>
<feature type="compositionally biased region" description="Low complexity" evidence="1">
    <location>
        <begin position="301"/>
        <end position="318"/>
    </location>
</feature>
<gene>
    <name evidence="2" type="ORF">MWN34_19385</name>
</gene>
<dbReference type="Proteomes" id="UP001203284">
    <property type="component" value="Unassembled WGS sequence"/>
</dbReference>
<dbReference type="EMBL" id="JALKCH010000020">
    <property type="protein sequence ID" value="MCK0199067.1"/>
    <property type="molecule type" value="Genomic_DNA"/>
</dbReference>
<protein>
    <recommendedName>
        <fullName evidence="4">AAA domain-containing protein</fullName>
    </recommendedName>
</protein>